<dbReference type="PANTHER" id="PTHR46390:SF1">
    <property type="entry name" value="MANNOSE-1-PHOSPHATE GUANYLYLTRANSFERASE"/>
    <property type="match status" value="1"/>
</dbReference>
<dbReference type="Gene3D" id="3.90.550.10">
    <property type="entry name" value="Spore Coat Polysaccharide Biosynthesis Protein SpsA, Chain A"/>
    <property type="match status" value="1"/>
</dbReference>
<accession>A0A517P836</accession>
<dbReference type="Proteomes" id="UP000318741">
    <property type="component" value="Chromosome"/>
</dbReference>
<feature type="domain" description="MannoseP isomerase/GMP-like beta-helix" evidence="9">
    <location>
        <begin position="308"/>
        <end position="363"/>
    </location>
</feature>
<dbReference type="GO" id="GO:0009298">
    <property type="term" value="P:GDP-mannose biosynthetic process"/>
    <property type="evidence" value="ECO:0007669"/>
    <property type="project" value="TreeGrafter"/>
</dbReference>
<keyword evidence="4 10" id="KW-0548">Nucleotidyltransferase</keyword>
<evidence type="ECO:0000256" key="2">
    <source>
        <dbReference type="ARBA" id="ARBA00012387"/>
    </source>
</evidence>
<dbReference type="AlphaFoldDB" id="A0A517P836"/>
<dbReference type="FunFam" id="3.90.550.10:FF:000046">
    <property type="entry name" value="Mannose-1-phosphate guanylyltransferase (GDP)"/>
    <property type="match status" value="1"/>
</dbReference>
<dbReference type="SUPFAM" id="SSF53448">
    <property type="entry name" value="Nucleotide-diphospho-sugar transferases"/>
    <property type="match status" value="1"/>
</dbReference>
<evidence type="ECO:0000259" key="9">
    <source>
        <dbReference type="Pfam" id="PF22640"/>
    </source>
</evidence>
<dbReference type="OrthoDB" id="9806359at2"/>
<organism evidence="10 11">
    <name type="scientific">Alienimonas californiensis</name>
    <dbReference type="NCBI Taxonomy" id="2527989"/>
    <lineage>
        <taxon>Bacteria</taxon>
        <taxon>Pseudomonadati</taxon>
        <taxon>Planctomycetota</taxon>
        <taxon>Planctomycetia</taxon>
        <taxon>Planctomycetales</taxon>
        <taxon>Planctomycetaceae</taxon>
        <taxon>Alienimonas</taxon>
    </lineage>
</organism>
<dbReference type="EMBL" id="CP036265">
    <property type="protein sequence ID" value="QDT15539.1"/>
    <property type="molecule type" value="Genomic_DNA"/>
</dbReference>
<evidence type="ECO:0000256" key="5">
    <source>
        <dbReference type="ARBA" id="ARBA00022741"/>
    </source>
</evidence>
<keyword evidence="6" id="KW-0342">GTP-binding</keyword>
<name>A0A517P836_9PLAN</name>
<dbReference type="Pfam" id="PF00483">
    <property type="entry name" value="NTP_transferase"/>
    <property type="match status" value="1"/>
</dbReference>
<proteinExistence type="inferred from homology"/>
<dbReference type="CDD" id="cd02509">
    <property type="entry name" value="GDP-M1P_Guanylyltransferase"/>
    <property type="match status" value="1"/>
</dbReference>
<sequence>MLHAVVMAGGSGTRFWPQSRTALPKQLLPIAGEQTMLRQTVDRLYGPNGAAGDGGAGTIAPERVWVVTNAVQAEEVRKQLPEVPAGNVLVEPCARNTAPCVGLAAVHLLKADPDATMLVLPADHVIGPPEVFQQAAATAAAVVQDGPGRFVLFGVPPTFPSEGFGYIQRGAPLPGFEEKKAFSVASFREKPDADTARQYIDSGDFYWNCGIFTWRAEAILDALAEYEPNTRKRLTEIAGTLGTPRYEETVEAEFPQCDSVSIDNAVLERTDAACVLEAPFDWDDVGSWGALRRLLGEDEAGHSSDAKKFVSLESKNCTVRDTTGEHLICALGVEDLIIVHTADATLVAKRGDENAVKRLIGELKERGLEEYL</sequence>
<dbReference type="InterPro" id="IPR005835">
    <property type="entry name" value="NTP_transferase_dom"/>
</dbReference>
<dbReference type="KEGG" id="acaf:CA12_16240"/>
<comment type="catalytic activity">
    <reaction evidence="7">
        <text>alpha-D-mannose 1-phosphate + GTP + H(+) = GDP-alpha-D-mannose + diphosphate</text>
        <dbReference type="Rhea" id="RHEA:15229"/>
        <dbReference type="ChEBI" id="CHEBI:15378"/>
        <dbReference type="ChEBI" id="CHEBI:33019"/>
        <dbReference type="ChEBI" id="CHEBI:37565"/>
        <dbReference type="ChEBI" id="CHEBI:57527"/>
        <dbReference type="ChEBI" id="CHEBI:58409"/>
        <dbReference type="EC" id="2.7.7.13"/>
    </reaction>
</comment>
<feature type="domain" description="Nucleotidyl transferase" evidence="8">
    <location>
        <begin position="4"/>
        <end position="293"/>
    </location>
</feature>
<dbReference type="SUPFAM" id="SSF159283">
    <property type="entry name" value="Guanosine diphospho-D-mannose pyrophosphorylase/mannose-6-phosphate isomerase linker domain"/>
    <property type="match status" value="1"/>
</dbReference>
<dbReference type="InterPro" id="IPR051161">
    <property type="entry name" value="Mannose-6P_isomerase_type2"/>
</dbReference>
<dbReference type="RefSeq" id="WP_145358434.1">
    <property type="nucleotide sequence ID" value="NZ_CP036265.1"/>
</dbReference>
<evidence type="ECO:0000256" key="7">
    <source>
        <dbReference type="ARBA" id="ARBA00047343"/>
    </source>
</evidence>
<protein>
    <recommendedName>
        <fullName evidence="2">mannose-1-phosphate guanylyltransferase</fullName>
        <ecNumber evidence="2">2.7.7.13</ecNumber>
    </recommendedName>
</protein>
<evidence type="ECO:0000256" key="6">
    <source>
        <dbReference type="ARBA" id="ARBA00023134"/>
    </source>
</evidence>
<evidence type="ECO:0000256" key="3">
    <source>
        <dbReference type="ARBA" id="ARBA00022679"/>
    </source>
</evidence>
<evidence type="ECO:0000259" key="8">
    <source>
        <dbReference type="Pfam" id="PF00483"/>
    </source>
</evidence>
<evidence type="ECO:0000256" key="1">
    <source>
        <dbReference type="ARBA" id="ARBA00006115"/>
    </source>
</evidence>
<dbReference type="GO" id="GO:0004475">
    <property type="term" value="F:mannose-1-phosphate guanylyltransferase (GTP) activity"/>
    <property type="evidence" value="ECO:0007669"/>
    <property type="project" value="UniProtKB-EC"/>
</dbReference>
<reference evidence="10 11" key="1">
    <citation type="submission" date="2019-02" db="EMBL/GenBank/DDBJ databases">
        <title>Deep-cultivation of Planctomycetes and their phenomic and genomic characterization uncovers novel biology.</title>
        <authorList>
            <person name="Wiegand S."/>
            <person name="Jogler M."/>
            <person name="Boedeker C."/>
            <person name="Pinto D."/>
            <person name="Vollmers J."/>
            <person name="Rivas-Marin E."/>
            <person name="Kohn T."/>
            <person name="Peeters S.H."/>
            <person name="Heuer A."/>
            <person name="Rast P."/>
            <person name="Oberbeckmann S."/>
            <person name="Bunk B."/>
            <person name="Jeske O."/>
            <person name="Meyerdierks A."/>
            <person name="Storesund J.E."/>
            <person name="Kallscheuer N."/>
            <person name="Luecker S."/>
            <person name="Lage O.M."/>
            <person name="Pohl T."/>
            <person name="Merkel B.J."/>
            <person name="Hornburger P."/>
            <person name="Mueller R.-W."/>
            <person name="Bruemmer F."/>
            <person name="Labrenz M."/>
            <person name="Spormann A.M."/>
            <person name="Op den Camp H."/>
            <person name="Overmann J."/>
            <person name="Amann R."/>
            <person name="Jetten M.S.M."/>
            <person name="Mascher T."/>
            <person name="Medema M.H."/>
            <person name="Devos D.P."/>
            <person name="Kaster A.-K."/>
            <person name="Ovreas L."/>
            <person name="Rohde M."/>
            <person name="Galperin M.Y."/>
            <person name="Jogler C."/>
        </authorList>
    </citation>
    <scope>NUCLEOTIDE SEQUENCE [LARGE SCALE GENOMIC DNA]</scope>
    <source>
        <strain evidence="10 11">CA12</strain>
    </source>
</reference>
<keyword evidence="5" id="KW-0547">Nucleotide-binding</keyword>
<keyword evidence="11" id="KW-1185">Reference proteome</keyword>
<gene>
    <name evidence="10" type="primary">manC</name>
    <name evidence="10" type="ORF">CA12_16240</name>
</gene>
<dbReference type="PANTHER" id="PTHR46390">
    <property type="entry name" value="MANNOSE-1-PHOSPHATE GUANYLYLTRANSFERASE"/>
    <property type="match status" value="1"/>
</dbReference>
<dbReference type="InterPro" id="IPR054566">
    <property type="entry name" value="ManC/GMP-like_b-helix"/>
</dbReference>
<dbReference type="EC" id="2.7.7.13" evidence="2"/>
<comment type="similarity">
    <text evidence="1">Belongs to the mannose-6-phosphate isomerase type 2 family.</text>
</comment>
<evidence type="ECO:0000313" key="10">
    <source>
        <dbReference type="EMBL" id="QDT15539.1"/>
    </source>
</evidence>
<dbReference type="GO" id="GO:0005525">
    <property type="term" value="F:GTP binding"/>
    <property type="evidence" value="ECO:0007669"/>
    <property type="project" value="UniProtKB-KW"/>
</dbReference>
<evidence type="ECO:0000256" key="4">
    <source>
        <dbReference type="ARBA" id="ARBA00022695"/>
    </source>
</evidence>
<dbReference type="InterPro" id="IPR029044">
    <property type="entry name" value="Nucleotide-diphossugar_trans"/>
</dbReference>
<evidence type="ECO:0000313" key="11">
    <source>
        <dbReference type="Proteomes" id="UP000318741"/>
    </source>
</evidence>
<keyword evidence="3 10" id="KW-0808">Transferase</keyword>
<dbReference type="InterPro" id="IPR049577">
    <property type="entry name" value="GMPP_N"/>
</dbReference>
<dbReference type="Pfam" id="PF22640">
    <property type="entry name" value="ManC_GMP_beta-helix"/>
    <property type="match status" value="1"/>
</dbReference>